<feature type="chain" id="PRO_5022127830" evidence="2">
    <location>
        <begin position="20"/>
        <end position="109"/>
    </location>
</feature>
<sequence length="109" mass="12024">MKKIFLSLAALFAFGIAQAQTTPAQEQPAKQVPSKTTEEVVQKNKKEMEIKPDAAHKNERKLDGTQTRKDEMITNDHVKSTSAPEKVTDTTQTATKKARTAKKSAVKKA</sequence>
<keyword evidence="4" id="KW-1185">Reference proteome</keyword>
<dbReference type="EMBL" id="VJVZ01000004">
    <property type="protein sequence ID" value="TRW25166.1"/>
    <property type="molecule type" value="Genomic_DNA"/>
</dbReference>
<gene>
    <name evidence="3" type="ORF">FMM05_07620</name>
</gene>
<evidence type="ECO:0000256" key="1">
    <source>
        <dbReference type="SAM" id="MobiDB-lite"/>
    </source>
</evidence>
<reference evidence="3 4" key="1">
    <citation type="submission" date="2019-07" db="EMBL/GenBank/DDBJ databases">
        <title>Flavobacterium sp. nov., isolated from glacier ice.</title>
        <authorList>
            <person name="Liu Q."/>
            <person name="Xin Y.-H."/>
        </authorList>
    </citation>
    <scope>NUCLEOTIDE SEQUENCE [LARGE SCALE GENOMIC DNA]</scope>
    <source>
        <strain evidence="3 4">ZT4R6</strain>
    </source>
</reference>
<protein>
    <submittedName>
        <fullName evidence="3">Uncharacterized protein</fullName>
    </submittedName>
</protein>
<accession>A0A552V3W9</accession>
<evidence type="ECO:0000313" key="3">
    <source>
        <dbReference type="EMBL" id="TRW25166.1"/>
    </source>
</evidence>
<feature type="compositionally biased region" description="Basic residues" evidence="1">
    <location>
        <begin position="96"/>
        <end position="109"/>
    </location>
</feature>
<name>A0A552V3W9_9FLAO</name>
<feature type="signal peptide" evidence="2">
    <location>
        <begin position="1"/>
        <end position="19"/>
    </location>
</feature>
<feature type="region of interest" description="Disordered" evidence="1">
    <location>
        <begin position="21"/>
        <end position="109"/>
    </location>
</feature>
<dbReference type="OrthoDB" id="1377145at2"/>
<dbReference type="AlphaFoldDB" id="A0A552V3W9"/>
<dbReference type="RefSeq" id="WP_143372748.1">
    <property type="nucleotide sequence ID" value="NZ_VJVZ01000004.1"/>
</dbReference>
<comment type="caution">
    <text evidence="3">The sequence shown here is derived from an EMBL/GenBank/DDBJ whole genome shotgun (WGS) entry which is preliminary data.</text>
</comment>
<organism evidence="3 4">
    <name type="scientific">Flavobacterium zepuense</name>
    <dbReference type="NCBI Taxonomy" id="2593302"/>
    <lineage>
        <taxon>Bacteria</taxon>
        <taxon>Pseudomonadati</taxon>
        <taxon>Bacteroidota</taxon>
        <taxon>Flavobacteriia</taxon>
        <taxon>Flavobacteriales</taxon>
        <taxon>Flavobacteriaceae</taxon>
        <taxon>Flavobacterium</taxon>
    </lineage>
</organism>
<keyword evidence="2" id="KW-0732">Signal</keyword>
<evidence type="ECO:0000313" key="4">
    <source>
        <dbReference type="Proteomes" id="UP000320643"/>
    </source>
</evidence>
<evidence type="ECO:0000256" key="2">
    <source>
        <dbReference type="SAM" id="SignalP"/>
    </source>
</evidence>
<feature type="compositionally biased region" description="Basic and acidic residues" evidence="1">
    <location>
        <begin position="36"/>
        <end position="79"/>
    </location>
</feature>
<proteinExistence type="predicted"/>
<dbReference type="Proteomes" id="UP000320643">
    <property type="component" value="Unassembled WGS sequence"/>
</dbReference>